<keyword evidence="9 15" id="KW-1133">Transmembrane helix</keyword>
<dbReference type="Gene3D" id="3.40.50.80">
    <property type="entry name" value="Nucleotide-binding domain of ferredoxin-NADP reductase (FNR) module"/>
    <property type="match status" value="1"/>
</dbReference>
<proteinExistence type="inferred from homology"/>
<dbReference type="Pfam" id="PF00561">
    <property type="entry name" value="Abhydrolase_1"/>
    <property type="match status" value="1"/>
</dbReference>
<dbReference type="Pfam" id="PF00970">
    <property type="entry name" value="FAD_binding_6"/>
    <property type="match status" value="1"/>
</dbReference>
<evidence type="ECO:0000256" key="2">
    <source>
        <dbReference type="ARBA" id="ARBA00004294"/>
    </source>
</evidence>
<evidence type="ECO:0000256" key="5">
    <source>
        <dbReference type="ARBA" id="ARBA00022630"/>
    </source>
</evidence>
<evidence type="ECO:0000256" key="3">
    <source>
        <dbReference type="ARBA" id="ARBA00006105"/>
    </source>
</evidence>
<dbReference type="InterPro" id="IPR017927">
    <property type="entry name" value="FAD-bd_FR_type"/>
</dbReference>
<dbReference type="Gene3D" id="3.40.50.1820">
    <property type="entry name" value="alpha/beta hydrolase"/>
    <property type="match status" value="1"/>
</dbReference>
<dbReference type="EMBL" id="LR031875">
    <property type="protein sequence ID" value="VDD33456.1"/>
    <property type="molecule type" value="Genomic_DNA"/>
</dbReference>
<dbReference type="EC" id="1.6.2.2" evidence="4"/>
<keyword evidence="6 15" id="KW-0812">Transmembrane</keyword>
<gene>
    <name evidence="17" type="ORF">BOLC9T58779H</name>
</gene>
<dbReference type="InterPro" id="IPR008333">
    <property type="entry name" value="Cbr1-like_FAD-bd_dom"/>
</dbReference>
<keyword evidence="7" id="KW-1000">Mitochondrion outer membrane</keyword>
<dbReference type="GO" id="GO:0022900">
    <property type="term" value="P:electron transport chain"/>
    <property type="evidence" value="ECO:0007669"/>
    <property type="project" value="TreeGrafter"/>
</dbReference>
<dbReference type="PROSITE" id="PS51384">
    <property type="entry name" value="FAD_FR"/>
    <property type="match status" value="1"/>
</dbReference>
<evidence type="ECO:0000256" key="14">
    <source>
        <dbReference type="PIRSR" id="PIRSR601834-1"/>
    </source>
</evidence>
<evidence type="ECO:0000256" key="8">
    <source>
        <dbReference type="ARBA" id="ARBA00022827"/>
    </source>
</evidence>
<dbReference type="PANTHER" id="PTHR19370">
    <property type="entry name" value="NADH-CYTOCHROME B5 REDUCTASE"/>
    <property type="match status" value="1"/>
</dbReference>
<evidence type="ECO:0000313" key="17">
    <source>
        <dbReference type="EMBL" id="VDD33456.1"/>
    </source>
</evidence>
<feature type="binding site" evidence="14">
    <location>
        <position position="611"/>
    </location>
    <ligand>
        <name>FAD</name>
        <dbReference type="ChEBI" id="CHEBI:57692"/>
    </ligand>
</feature>
<dbReference type="InterPro" id="IPR029058">
    <property type="entry name" value="AB_hydrolase_fold"/>
</dbReference>
<feature type="binding site" evidence="14">
    <location>
        <position position="685"/>
    </location>
    <ligand>
        <name>FAD</name>
        <dbReference type="ChEBI" id="CHEBI:57692"/>
    </ligand>
</feature>
<sequence>MSFLAISTKKWARQSGTAIHAALSLLVFFFLDLTDAILCVVYVLLDEILEGKSQSCYCNASPHTTGENEVSETLLKRRNVFREMGFLGFARRFKLSGRMVKSEKAHRWSDCGCQSCNSWTKNEDGNLHVVVKDSTPQEDSVQEPSENVIFIHGFMGSSYFWTETVFEHVKEDRYRLFAVDLLGFGESPKPRDSLYTLRDHVERIERSVIKPYQLGSFHVVAHSMGCLIALALAAKHSTIVKSVTLVAPPYFPSSLEESVLTRIAGKRLWPPLAFGTAVMSWYEHVGRCVCFIVCKHHKIWESLIKLCTGKREIPWKIKDITRHTHHSAWHCMHNVICGGSKFADKHLETLVNSGVKIHLMQGDRDEMVPLHCSGDMKRSFPAVEVEIVVGADHESVIGGRREEFDGYQTGNMSKVIRARSKQSINRSLLERISAHNVDASFPNFITSSHNKPLLVDQVTRLRHRIHCLVYQLPSLRFNGGDNKLKRLLAKRTDLAPSLFFPHSLSFFLSFLAMDTEFLQNLDRQILLGVFVAFVAVGAGAAYYLSSSKKRRGCLDPENFKEFKLVKKQQLSHNVAKFVFELPTSSSVLGLPIGQHISCRGKDAQGVDVIKPYTPTTLDSDLGRFELVIKMYPQGRMSHHFREMRVGDHLAVKGPKVLTTLLTQIFKYQPGQFRAFGMLAGGSGITPMFQVARAILENPTDKTKVHLIYANVTSEDILLKEELESLTANYPDQFKIYYVLNQPPETWDGGVGFVSKEMIQSHCPAPASDIQILRCGPPPMNKAMAANLEALGYSPEMQFQF</sequence>
<dbReference type="InterPro" id="IPR001834">
    <property type="entry name" value="CBR-like"/>
</dbReference>
<evidence type="ECO:0000256" key="1">
    <source>
        <dbReference type="ARBA" id="ARBA00001974"/>
    </source>
</evidence>
<keyword evidence="12" id="KW-0496">Mitochondrion</keyword>
<dbReference type="InterPro" id="IPR001433">
    <property type="entry name" value="OxRdtase_FAD/NAD-bd"/>
</dbReference>
<evidence type="ECO:0000259" key="16">
    <source>
        <dbReference type="PROSITE" id="PS51384"/>
    </source>
</evidence>
<feature type="transmembrane region" description="Helical" evidence="15">
    <location>
        <begin position="494"/>
        <end position="513"/>
    </location>
</feature>
<evidence type="ECO:0000256" key="10">
    <source>
        <dbReference type="ARBA" id="ARBA00023002"/>
    </source>
</evidence>
<dbReference type="Gene3D" id="2.40.30.10">
    <property type="entry name" value="Translation factors"/>
    <property type="match status" value="1"/>
</dbReference>
<organism evidence="17">
    <name type="scientific">Brassica oleracea</name>
    <name type="common">Wild cabbage</name>
    <dbReference type="NCBI Taxonomy" id="3712"/>
    <lineage>
        <taxon>Eukaryota</taxon>
        <taxon>Viridiplantae</taxon>
        <taxon>Streptophyta</taxon>
        <taxon>Embryophyta</taxon>
        <taxon>Tracheophyta</taxon>
        <taxon>Spermatophyta</taxon>
        <taxon>Magnoliopsida</taxon>
        <taxon>eudicotyledons</taxon>
        <taxon>Gunneridae</taxon>
        <taxon>Pentapetalae</taxon>
        <taxon>rosids</taxon>
        <taxon>malvids</taxon>
        <taxon>Brassicales</taxon>
        <taxon>Brassicaceae</taxon>
        <taxon>Brassiceae</taxon>
        <taxon>Brassica</taxon>
    </lineage>
</organism>
<keyword evidence="11" id="KW-0520">NAD</keyword>
<comment type="subcellular location">
    <subcellularLocation>
        <location evidence="2">Mitochondrion outer membrane</location>
    </subcellularLocation>
</comment>
<feature type="binding site" evidence="14">
    <location>
        <position position="627"/>
    </location>
    <ligand>
        <name>FAD</name>
        <dbReference type="ChEBI" id="CHEBI:57692"/>
    </ligand>
</feature>
<dbReference type="SUPFAM" id="SSF53474">
    <property type="entry name" value="alpha/beta-Hydrolases"/>
    <property type="match status" value="1"/>
</dbReference>
<evidence type="ECO:0000256" key="6">
    <source>
        <dbReference type="ARBA" id="ARBA00022692"/>
    </source>
</evidence>
<dbReference type="InterPro" id="IPR000073">
    <property type="entry name" value="AB_hydrolase_1"/>
</dbReference>
<dbReference type="InterPro" id="IPR017938">
    <property type="entry name" value="Riboflavin_synthase-like_b-brl"/>
</dbReference>
<evidence type="ECO:0000256" key="15">
    <source>
        <dbReference type="SAM" id="Phobius"/>
    </source>
</evidence>
<feature type="transmembrane region" description="Helical" evidence="15">
    <location>
        <begin position="525"/>
        <end position="544"/>
    </location>
</feature>
<dbReference type="SUPFAM" id="SSF52343">
    <property type="entry name" value="Ferredoxin reductase-like, C-terminal NADP-linked domain"/>
    <property type="match status" value="1"/>
</dbReference>
<dbReference type="AlphaFoldDB" id="A0A3P6E6E7"/>
<evidence type="ECO:0000256" key="9">
    <source>
        <dbReference type="ARBA" id="ARBA00022989"/>
    </source>
</evidence>
<dbReference type="InterPro" id="IPR039261">
    <property type="entry name" value="FNR_nucleotide-bd"/>
</dbReference>
<feature type="binding site" evidence="14">
    <location>
        <position position="612"/>
    </location>
    <ligand>
        <name>FAD</name>
        <dbReference type="ChEBI" id="CHEBI:57692"/>
    </ligand>
</feature>
<feature type="domain" description="FAD-binding FR-type" evidence="16">
    <location>
        <begin position="557"/>
        <end position="661"/>
    </location>
</feature>
<dbReference type="CDD" id="cd06183">
    <property type="entry name" value="cyt_b5_reduct_like"/>
    <property type="match status" value="1"/>
</dbReference>
<dbReference type="PRINTS" id="PR00406">
    <property type="entry name" value="CYTB5RDTASE"/>
</dbReference>
<dbReference type="SUPFAM" id="SSF63380">
    <property type="entry name" value="Riboflavin synthase domain-like"/>
    <property type="match status" value="1"/>
</dbReference>
<evidence type="ECO:0000256" key="13">
    <source>
        <dbReference type="ARBA" id="ARBA00023136"/>
    </source>
</evidence>
<name>A0A3P6E6E7_BRAOL</name>
<dbReference type="FunFam" id="3.40.50.80:FF:000019">
    <property type="entry name" value="NADH-cytochrome b5 reductase"/>
    <property type="match status" value="1"/>
</dbReference>
<accession>A0A3P6E6E7</accession>
<evidence type="ECO:0000256" key="7">
    <source>
        <dbReference type="ARBA" id="ARBA00022787"/>
    </source>
</evidence>
<dbReference type="PANTHER" id="PTHR19370:SF184">
    <property type="entry name" value="NADH-CYTOCHROME B5 REDUCTASE-LIKE"/>
    <property type="match status" value="1"/>
</dbReference>
<dbReference type="FunFam" id="2.40.30.10:FF:000032">
    <property type="entry name" value="NADH-cytochrome b5 reductase"/>
    <property type="match status" value="1"/>
</dbReference>
<evidence type="ECO:0000256" key="4">
    <source>
        <dbReference type="ARBA" id="ARBA00012011"/>
    </source>
</evidence>
<keyword evidence="10" id="KW-0560">Oxidoreductase</keyword>
<keyword evidence="5 14" id="KW-0285">Flavoprotein</keyword>
<comment type="similarity">
    <text evidence="3">Belongs to the flavoprotein pyridine nucleotide cytochrome reductase family.</text>
</comment>
<keyword evidence="8 14" id="KW-0274">FAD</keyword>
<feature type="binding site" evidence="14">
    <location>
        <position position="629"/>
    </location>
    <ligand>
        <name>FAD</name>
        <dbReference type="ChEBI" id="CHEBI:57692"/>
    </ligand>
</feature>
<evidence type="ECO:0000256" key="12">
    <source>
        <dbReference type="ARBA" id="ARBA00023128"/>
    </source>
</evidence>
<dbReference type="GO" id="GO:0005741">
    <property type="term" value="C:mitochondrial outer membrane"/>
    <property type="evidence" value="ECO:0007669"/>
    <property type="project" value="UniProtKB-SubCell"/>
</dbReference>
<evidence type="ECO:0000256" key="11">
    <source>
        <dbReference type="ARBA" id="ARBA00023027"/>
    </source>
</evidence>
<dbReference type="Pfam" id="PF00175">
    <property type="entry name" value="NAD_binding_1"/>
    <property type="match status" value="1"/>
</dbReference>
<feature type="transmembrane region" description="Helical" evidence="15">
    <location>
        <begin position="21"/>
        <end position="45"/>
    </location>
</feature>
<dbReference type="GO" id="GO:0090524">
    <property type="term" value="F:cytochrome-b5 reductase activity, acting on NADH"/>
    <property type="evidence" value="ECO:0007669"/>
    <property type="project" value="UniProtKB-EC"/>
</dbReference>
<protein>
    <recommendedName>
        <fullName evidence="4">cytochrome-b5 reductase</fullName>
        <ecNumber evidence="4">1.6.2.2</ecNumber>
    </recommendedName>
</protein>
<reference evidence="17" key="1">
    <citation type="submission" date="2018-11" db="EMBL/GenBank/DDBJ databases">
        <authorList>
            <consortium name="Genoscope - CEA"/>
            <person name="William W."/>
        </authorList>
    </citation>
    <scope>NUCLEOTIDE SEQUENCE</scope>
</reference>
<keyword evidence="13 15" id="KW-0472">Membrane</keyword>
<feature type="binding site" evidence="14">
    <location>
        <position position="636"/>
    </location>
    <ligand>
        <name>FAD</name>
        <dbReference type="ChEBI" id="CHEBI:57692"/>
    </ligand>
</feature>
<comment type="cofactor">
    <cofactor evidence="1 14">
        <name>FAD</name>
        <dbReference type="ChEBI" id="CHEBI:57692"/>
    </cofactor>
</comment>
<feature type="binding site" evidence="14">
    <location>
        <position position="637"/>
    </location>
    <ligand>
        <name>FAD</name>
        <dbReference type="ChEBI" id="CHEBI:57692"/>
    </ligand>
</feature>